<dbReference type="Proteomes" id="UP000594364">
    <property type="component" value="Chromosome 2"/>
</dbReference>
<protein>
    <submittedName>
        <fullName evidence="3">Uncharacterized protein</fullName>
    </submittedName>
</protein>
<dbReference type="OrthoDB" id="5427070at2759"/>
<evidence type="ECO:0000256" key="1">
    <source>
        <dbReference type="SAM" id="MobiDB-lite"/>
    </source>
</evidence>
<keyword evidence="4" id="KW-1185">Reference proteome</keyword>
<keyword evidence="2" id="KW-1133">Transmembrane helix</keyword>
<gene>
    <name evidence="3" type="ORF">C2857_005869</name>
</gene>
<dbReference type="EMBL" id="CP031386">
    <property type="protein sequence ID" value="QPG97150.1"/>
    <property type="molecule type" value="Genomic_DNA"/>
</dbReference>
<reference evidence="3 4" key="1">
    <citation type="journal article" date="2018" name="PLoS Genet.">
        <title>Repeat elements organise 3D genome structure and mediate transcription in the filamentous fungus Epichloe festucae.</title>
        <authorList>
            <person name="Winter D.J."/>
            <person name="Ganley A.R.D."/>
            <person name="Young C.A."/>
            <person name="Liachko I."/>
            <person name="Schardl C.L."/>
            <person name="Dupont P.Y."/>
            <person name="Berry D."/>
            <person name="Ram A."/>
            <person name="Scott B."/>
            <person name="Cox M.P."/>
        </authorList>
    </citation>
    <scope>NUCLEOTIDE SEQUENCE [LARGE SCALE GENOMIC DNA]</scope>
    <source>
        <strain evidence="3 4">Fl1</strain>
    </source>
</reference>
<dbReference type="AlphaFoldDB" id="A0A7S9KPQ0"/>
<feature type="region of interest" description="Disordered" evidence="1">
    <location>
        <begin position="135"/>
        <end position="156"/>
    </location>
</feature>
<proteinExistence type="predicted"/>
<name>A0A7S9KPQ0_EPIFF</name>
<feature type="transmembrane region" description="Helical" evidence="2">
    <location>
        <begin position="25"/>
        <end position="47"/>
    </location>
</feature>
<feature type="compositionally biased region" description="Acidic residues" evidence="1">
    <location>
        <begin position="140"/>
        <end position="156"/>
    </location>
</feature>
<keyword evidence="2" id="KW-0812">Transmembrane</keyword>
<accession>A0A7S9KPQ0</accession>
<keyword evidence="2" id="KW-0472">Membrane</keyword>
<organism evidence="3 4">
    <name type="scientific">Epichloe festucae (strain Fl1)</name>
    <dbReference type="NCBI Taxonomy" id="877507"/>
    <lineage>
        <taxon>Eukaryota</taxon>
        <taxon>Fungi</taxon>
        <taxon>Dikarya</taxon>
        <taxon>Ascomycota</taxon>
        <taxon>Pezizomycotina</taxon>
        <taxon>Sordariomycetes</taxon>
        <taxon>Hypocreomycetidae</taxon>
        <taxon>Hypocreales</taxon>
        <taxon>Clavicipitaceae</taxon>
        <taxon>Epichloe</taxon>
    </lineage>
</organism>
<evidence type="ECO:0000313" key="4">
    <source>
        <dbReference type="Proteomes" id="UP000594364"/>
    </source>
</evidence>
<sequence>MAASSALLSLLKASRMTHPCKHCFFFTIFVPAVISLVLFLLVTFAVLPMWRRYRNRYSQYLPVPTYTSGLSNLFAQRFSMLTLPSTWSRNGGSVDNADADDYLDDGEELGNVDPRIVNVIRQAISRGNEHARRLSRDLEEGFMDDSDDDDDDQLQR</sequence>
<evidence type="ECO:0000313" key="3">
    <source>
        <dbReference type="EMBL" id="QPG97150.1"/>
    </source>
</evidence>
<evidence type="ECO:0000256" key="2">
    <source>
        <dbReference type="SAM" id="Phobius"/>
    </source>
</evidence>